<dbReference type="RefSeq" id="WP_330195604.1">
    <property type="nucleotide sequence ID" value="NZ_JAZDRO010000002.1"/>
</dbReference>
<evidence type="ECO:0000256" key="1">
    <source>
        <dbReference type="SAM" id="Phobius"/>
    </source>
</evidence>
<feature type="transmembrane region" description="Helical" evidence="1">
    <location>
        <begin position="135"/>
        <end position="154"/>
    </location>
</feature>
<accession>A0ABU7LWW9</accession>
<feature type="transmembrane region" description="Helical" evidence="1">
    <location>
        <begin position="64"/>
        <end position="84"/>
    </location>
</feature>
<reference evidence="2 3" key="1">
    <citation type="submission" date="2024-01" db="EMBL/GenBank/DDBJ databases">
        <title>Hyphobacterium bacterium isolated from marine sediment.</title>
        <authorList>
            <person name="Zhao S."/>
        </authorList>
    </citation>
    <scope>NUCLEOTIDE SEQUENCE [LARGE SCALE GENOMIC DNA]</scope>
    <source>
        <strain evidence="2 3">Y60-23</strain>
    </source>
</reference>
<feature type="transmembrane region" description="Helical" evidence="1">
    <location>
        <begin position="6"/>
        <end position="28"/>
    </location>
</feature>
<feature type="transmembrane region" description="Helical" evidence="1">
    <location>
        <begin position="40"/>
        <end position="58"/>
    </location>
</feature>
<sequence>MDIINSVWGGMHTAAAVIALATGAYVLMRPKGDGRHRSVGRVYAAAMVLLVLAGIPMAENGLSAFHYLSIITAISIAAGMVMIWRARFERDPKTRAGLVFGHYKFMAWSYAGLVAAGAAQLATRIAVAWGGMATFWWAVVAASLAICGLAALWIRLSDRLIIRRYARALDAGAS</sequence>
<organism evidence="2 3">
    <name type="scientific">Hyphobacterium marinum</name>
    <dbReference type="NCBI Taxonomy" id="3116574"/>
    <lineage>
        <taxon>Bacteria</taxon>
        <taxon>Pseudomonadati</taxon>
        <taxon>Pseudomonadota</taxon>
        <taxon>Alphaproteobacteria</taxon>
        <taxon>Maricaulales</taxon>
        <taxon>Maricaulaceae</taxon>
        <taxon>Hyphobacterium</taxon>
    </lineage>
</organism>
<gene>
    <name evidence="2" type="ORF">V0U35_05165</name>
</gene>
<keyword evidence="1" id="KW-1133">Transmembrane helix</keyword>
<evidence type="ECO:0000313" key="3">
    <source>
        <dbReference type="Proteomes" id="UP001310692"/>
    </source>
</evidence>
<keyword evidence="1" id="KW-0812">Transmembrane</keyword>
<evidence type="ECO:0000313" key="2">
    <source>
        <dbReference type="EMBL" id="MEE2566063.1"/>
    </source>
</evidence>
<name>A0ABU7LWW9_9PROT</name>
<comment type="caution">
    <text evidence="2">The sequence shown here is derived from an EMBL/GenBank/DDBJ whole genome shotgun (WGS) entry which is preliminary data.</text>
</comment>
<proteinExistence type="predicted"/>
<dbReference type="Proteomes" id="UP001310692">
    <property type="component" value="Unassembled WGS sequence"/>
</dbReference>
<dbReference type="EMBL" id="JAZDRO010000002">
    <property type="protein sequence ID" value="MEE2566063.1"/>
    <property type="molecule type" value="Genomic_DNA"/>
</dbReference>
<keyword evidence="3" id="KW-1185">Reference proteome</keyword>
<protein>
    <submittedName>
        <fullName evidence="2">DUF2306 domain-containing protein</fullName>
    </submittedName>
</protein>
<feature type="transmembrane region" description="Helical" evidence="1">
    <location>
        <begin position="105"/>
        <end position="129"/>
    </location>
</feature>
<dbReference type="InterPro" id="IPR018750">
    <property type="entry name" value="DUF2306_membrane"/>
</dbReference>
<keyword evidence="1" id="KW-0472">Membrane</keyword>
<dbReference type="Pfam" id="PF10067">
    <property type="entry name" value="DUF2306"/>
    <property type="match status" value="1"/>
</dbReference>